<keyword evidence="6" id="KW-0479">Metal-binding</keyword>
<keyword evidence="5 11" id="KW-0808">Transferase</keyword>
<reference evidence="11 12" key="1">
    <citation type="submission" date="2015-09" db="EMBL/GenBank/DDBJ databases">
        <title>Sorangium comparison.</title>
        <authorList>
            <person name="Zaburannyi N."/>
            <person name="Bunk B."/>
            <person name="Overmann J."/>
            <person name="Mueller R."/>
        </authorList>
    </citation>
    <scope>NUCLEOTIDE SEQUENCE [LARGE SCALE GENOMIC DNA]</scope>
    <source>
        <strain evidence="11 12">So ceGT47</strain>
    </source>
</reference>
<comment type="catalytic activity">
    <reaction evidence="1">
        <text>(7,8-dihydropterin-6-yl)methyl diphosphate + 4-aminobenzoate = 7,8-dihydropteroate + diphosphate</text>
        <dbReference type="Rhea" id="RHEA:19949"/>
        <dbReference type="ChEBI" id="CHEBI:17836"/>
        <dbReference type="ChEBI" id="CHEBI:17839"/>
        <dbReference type="ChEBI" id="CHEBI:33019"/>
        <dbReference type="ChEBI" id="CHEBI:72950"/>
        <dbReference type="EC" id="2.5.1.15"/>
    </reaction>
</comment>
<accession>A0A4P2Q9H3</accession>
<comment type="cofactor">
    <cofactor evidence="2">
        <name>Mg(2+)</name>
        <dbReference type="ChEBI" id="CHEBI:18420"/>
    </cofactor>
</comment>
<dbReference type="GO" id="GO:0046656">
    <property type="term" value="P:folic acid biosynthetic process"/>
    <property type="evidence" value="ECO:0007669"/>
    <property type="project" value="UniProtKB-KW"/>
</dbReference>
<keyword evidence="8" id="KW-0289">Folate biosynthesis</keyword>
<name>A0A4P2Q9H3_SORCE</name>
<evidence type="ECO:0000256" key="5">
    <source>
        <dbReference type="ARBA" id="ARBA00022679"/>
    </source>
</evidence>
<dbReference type="InterPro" id="IPR000489">
    <property type="entry name" value="Pterin-binding_dom"/>
</dbReference>
<evidence type="ECO:0000256" key="3">
    <source>
        <dbReference type="ARBA" id="ARBA00004763"/>
    </source>
</evidence>
<keyword evidence="7" id="KW-0460">Magnesium</keyword>
<dbReference type="NCBIfam" id="TIGR01496">
    <property type="entry name" value="DHPS"/>
    <property type="match status" value="1"/>
</dbReference>
<sequence>MGVLNRTPDSFSDGGRFTDEDTALAQIDAMLSEGADMIDIGAESTRPGAEPVPEDEQIARVGGSVRAAVKRGAVVSIDTTSPVVAARALDDGAAVVNSISLDGAAELGALCARRGASLVLMHSRGPMSAMAGFSVYPDDAYGDVVGDVAREWSSAAARAIEAGLPRGDLVLDPGLGFAKNARQSLELCARLGELCSLGFPVLVGPSRKSFLARAAASEAAERGRRAGAELAPPGERLGGTVAAALACAARGAAAVRVHDVGPVRQALDVMRAIDRAGAGRAGERGQDGAAPLTQGGARR</sequence>
<dbReference type="InterPro" id="IPR045031">
    <property type="entry name" value="DHP_synth-like"/>
</dbReference>
<evidence type="ECO:0000256" key="7">
    <source>
        <dbReference type="ARBA" id="ARBA00022842"/>
    </source>
</evidence>
<dbReference type="Gene3D" id="3.20.20.20">
    <property type="entry name" value="Dihydropteroate synthase-like"/>
    <property type="match status" value="1"/>
</dbReference>
<dbReference type="InterPro" id="IPR011005">
    <property type="entry name" value="Dihydropteroate_synth-like_sf"/>
</dbReference>
<feature type="domain" description="Pterin-binding" evidence="10">
    <location>
        <begin position="1"/>
        <end position="268"/>
    </location>
</feature>
<dbReference type="SUPFAM" id="SSF51717">
    <property type="entry name" value="Dihydropteroate synthetase-like"/>
    <property type="match status" value="1"/>
</dbReference>
<evidence type="ECO:0000256" key="1">
    <source>
        <dbReference type="ARBA" id="ARBA00000012"/>
    </source>
</evidence>
<evidence type="ECO:0000256" key="8">
    <source>
        <dbReference type="ARBA" id="ARBA00022909"/>
    </source>
</evidence>
<organism evidence="11 12">
    <name type="scientific">Sorangium cellulosum</name>
    <name type="common">Polyangium cellulosum</name>
    <dbReference type="NCBI Taxonomy" id="56"/>
    <lineage>
        <taxon>Bacteria</taxon>
        <taxon>Pseudomonadati</taxon>
        <taxon>Myxococcota</taxon>
        <taxon>Polyangia</taxon>
        <taxon>Polyangiales</taxon>
        <taxon>Polyangiaceae</taxon>
        <taxon>Sorangium</taxon>
    </lineage>
</organism>
<dbReference type="EMBL" id="CP012670">
    <property type="protein sequence ID" value="AUX26230.1"/>
    <property type="molecule type" value="Genomic_DNA"/>
</dbReference>
<dbReference type="GO" id="GO:0005829">
    <property type="term" value="C:cytosol"/>
    <property type="evidence" value="ECO:0007669"/>
    <property type="project" value="TreeGrafter"/>
</dbReference>
<evidence type="ECO:0000256" key="6">
    <source>
        <dbReference type="ARBA" id="ARBA00022723"/>
    </source>
</evidence>
<dbReference type="GO" id="GO:0004156">
    <property type="term" value="F:dihydropteroate synthase activity"/>
    <property type="evidence" value="ECO:0007669"/>
    <property type="project" value="UniProtKB-EC"/>
</dbReference>
<dbReference type="PROSITE" id="PS50972">
    <property type="entry name" value="PTERIN_BINDING"/>
    <property type="match status" value="1"/>
</dbReference>
<dbReference type="PANTHER" id="PTHR20941:SF1">
    <property type="entry name" value="FOLIC ACID SYNTHESIS PROTEIN FOL1"/>
    <property type="match status" value="1"/>
</dbReference>
<dbReference type="InterPro" id="IPR006390">
    <property type="entry name" value="DHP_synth_dom"/>
</dbReference>
<evidence type="ECO:0000259" key="10">
    <source>
        <dbReference type="PROSITE" id="PS50972"/>
    </source>
</evidence>
<evidence type="ECO:0000256" key="9">
    <source>
        <dbReference type="SAM" id="MobiDB-lite"/>
    </source>
</evidence>
<feature type="region of interest" description="Disordered" evidence="9">
    <location>
        <begin position="278"/>
        <end position="299"/>
    </location>
</feature>
<dbReference type="AlphaFoldDB" id="A0A4P2Q9H3"/>
<dbReference type="GO" id="GO:0046654">
    <property type="term" value="P:tetrahydrofolate biosynthetic process"/>
    <property type="evidence" value="ECO:0007669"/>
    <property type="project" value="TreeGrafter"/>
</dbReference>
<proteinExistence type="predicted"/>
<dbReference type="PANTHER" id="PTHR20941">
    <property type="entry name" value="FOLATE SYNTHESIS PROTEINS"/>
    <property type="match status" value="1"/>
</dbReference>
<dbReference type="EC" id="2.5.1.15" evidence="4"/>
<dbReference type="Pfam" id="PF00809">
    <property type="entry name" value="Pterin_bind"/>
    <property type="match status" value="1"/>
</dbReference>
<dbReference type="GO" id="GO:0046872">
    <property type="term" value="F:metal ion binding"/>
    <property type="evidence" value="ECO:0007669"/>
    <property type="project" value="UniProtKB-KW"/>
</dbReference>
<evidence type="ECO:0000256" key="4">
    <source>
        <dbReference type="ARBA" id="ARBA00012458"/>
    </source>
</evidence>
<evidence type="ECO:0000256" key="2">
    <source>
        <dbReference type="ARBA" id="ARBA00001946"/>
    </source>
</evidence>
<evidence type="ECO:0000313" key="11">
    <source>
        <dbReference type="EMBL" id="AUX26230.1"/>
    </source>
</evidence>
<evidence type="ECO:0000313" key="12">
    <source>
        <dbReference type="Proteomes" id="UP000295781"/>
    </source>
</evidence>
<comment type="pathway">
    <text evidence="3">Cofactor biosynthesis; tetrahydrofolate biosynthesis; 7,8-dihydrofolate from 2-amino-4-hydroxy-6-hydroxymethyl-7,8-dihydropteridine diphosphate and 4-aminobenzoate: step 1/2.</text>
</comment>
<gene>
    <name evidence="11" type="primary">folP</name>
    <name evidence="11" type="ORF">SOCEGT47_067910</name>
</gene>
<protein>
    <recommendedName>
        <fullName evidence="4">dihydropteroate synthase</fullName>
        <ecNumber evidence="4">2.5.1.15</ecNumber>
    </recommendedName>
</protein>
<dbReference type="PROSITE" id="PS00793">
    <property type="entry name" value="DHPS_2"/>
    <property type="match status" value="1"/>
</dbReference>
<dbReference type="Proteomes" id="UP000295781">
    <property type="component" value="Chromosome"/>
</dbReference>